<dbReference type="SUPFAM" id="SSF52402">
    <property type="entry name" value="Adenine nucleotide alpha hydrolases-like"/>
    <property type="match status" value="1"/>
</dbReference>
<keyword evidence="5" id="KW-1185">Reference proteome</keyword>
<protein>
    <recommendedName>
        <fullName evidence="3">UspA domain-containing protein</fullName>
    </recommendedName>
</protein>
<dbReference type="AlphaFoldDB" id="A0A0C3FVZ0"/>
<feature type="domain" description="UspA" evidence="3">
    <location>
        <begin position="138"/>
        <end position="276"/>
    </location>
</feature>
<organism evidence="4 5">
    <name type="scientific">Piloderma croceum (strain F 1598)</name>
    <dbReference type="NCBI Taxonomy" id="765440"/>
    <lineage>
        <taxon>Eukaryota</taxon>
        <taxon>Fungi</taxon>
        <taxon>Dikarya</taxon>
        <taxon>Basidiomycota</taxon>
        <taxon>Agaricomycotina</taxon>
        <taxon>Agaricomycetes</taxon>
        <taxon>Agaricomycetidae</taxon>
        <taxon>Atheliales</taxon>
        <taxon>Atheliaceae</taxon>
        <taxon>Piloderma</taxon>
    </lineage>
</organism>
<dbReference type="PANTHER" id="PTHR47815">
    <property type="entry name" value="UNIVERSAL STRESS PROTEIN A FAMILY PROTEIN C25B2.10"/>
    <property type="match status" value="1"/>
</dbReference>
<feature type="compositionally biased region" description="Basic residues" evidence="2">
    <location>
        <begin position="284"/>
        <end position="296"/>
    </location>
</feature>
<evidence type="ECO:0000256" key="2">
    <source>
        <dbReference type="SAM" id="MobiDB-lite"/>
    </source>
</evidence>
<dbReference type="InterPro" id="IPR014729">
    <property type="entry name" value="Rossmann-like_a/b/a_fold"/>
</dbReference>
<dbReference type="Gene3D" id="3.40.50.620">
    <property type="entry name" value="HUPs"/>
    <property type="match status" value="1"/>
</dbReference>
<feature type="coiled-coil region" evidence="1">
    <location>
        <begin position="173"/>
        <end position="200"/>
    </location>
</feature>
<dbReference type="InterPro" id="IPR006016">
    <property type="entry name" value="UspA"/>
</dbReference>
<dbReference type="PANTHER" id="PTHR47815:SF1">
    <property type="entry name" value="UNIVERSAL STRESS PROTEIN A FAMILY PROTEIN C25B2.10"/>
    <property type="match status" value="1"/>
</dbReference>
<reference evidence="5" key="2">
    <citation type="submission" date="2015-01" db="EMBL/GenBank/DDBJ databases">
        <title>Evolutionary Origins and Diversification of the Mycorrhizal Mutualists.</title>
        <authorList>
            <consortium name="DOE Joint Genome Institute"/>
            <consortium name="Mycorrhizal Genomics Consortium"/>
            <person name="Kohler A."/>
            <person name="Kuo A."/>
            <person name="Nagy L.G."/>
            <person name="Floudas D."/>
            <person name="Copeland A."/>
            <person name="Barry K.W."/>
            <person name="Cichocki N."/>
            <person name="Veneault-Fourrey C."/>
            <person name="LaButti K."/>
            <person name="Lindquist E.A."/>
            <person name="Lipzen A."/>
            <person name="Lundell T."/>
            <person name="Morin E."/>
            <person name="Murat C."/>
            <person name="Riley R."/>
            <person name="Ohm R."/>
            <person name="Sun H."/>
            <person name="Tunlid A."/>
            <person name="Henrissat B."/>
            <person name="Grigoriev I.V."/>
            <person name="Hibbett D.S."/>
            <person name="Martin F."/>
        </authorList>
    </citation>
    <scope>NUCLEOTIDE SEQUENCE [LARGE SCALE GENOMIC DNA]</scope>
    <source>
        <strain evidence="5">F 1598</strain>
    </source>
</reference>
<sequence length="326" mass="35620">MKHPSRPPTPASTTIPPFNTVSPAESTTTTTSSPFLPQSPAPPSIPRSQTDSSSSSSFISSPPTIASPAPTPTLPHHSSFNHHHNHAATAAGPSTVSSGYTPKVSFDTFENPAASMFSYTLHAESLHYTSNRASRVFLCAASPDESGSQALDWALSELVRDGDELIVLRGIEKEELEKDHEVVREEARDLMRQIQEKSVEYDPDRKLSIIVEFIAGRVTQTLDRLIALYRPDSLVVGTRGQRTVMRTLGMAGLSGGIGSVSKYCLSHSPVPVIVVRSERKVRKAMAKRRKDPKRGRHFEEEISRSKTPNIQRMSLPVTPSTTTIGQ</sequence>
<dbReference type="HOGENOM" id="CLU_060788_0_0_1"/>
<dbReference type="OrthoDB" id="843225at2759"/>
<proteinExistence type="predicted"/>
<accession>A0A0C3FVZ0</accession>
<dbReference type="EMBL" id="KN832993">
    <property type="protein sequence ID" value="KIM82696.1"/>
    <property type="molecule type" value="Genomic_DNA"/>
</dbReference>
<feature type="region of interest" description="Disordered" evidence="2">
    <location>
        <begin position="284"/>
        <end position="326"/>
    </location>
</feature>
<dbReference type="CDD" id="cd23659">
    <property type="entry name" value="USP_At3g01520-like"/>
    <property type="match status" value="1"/>
</dbReference>
<dbReference type="STRING" id="765440.A0A0C3FVZ0"/>
<dbReference type="InParanoid" id="A0A0C3FVZ0"/>
<keyword evidence="1" id="KW-0175">Coiled coil</keyword>
<feature type="compositionally biased region" description="Polar residues" evidence="2">
    <location>
        <begin position="11"/>
        <end position="25"/>
    </location>
</feature>
<evidence type="ECO:0000256" key="1">
    <source>
        <dbReference type="SAM" id="Coils"/>
    </source>
</evidence>
<feature type="compositionally biased region" description="Low complexity" evidence="2">
    <location>
        <begin position="46"/>
        <end position="78"/>
    </location>
</feature>
<evidence type="ECO:0000313" key="4">
    <source>
        <dbReference type="EMBL" id="KIM82696.1"/>
    </source>
</evidence>
<dbReference type="Proteomes" id="UP000054166">
    <property type="component" value="Unassembled WGS sequence"/>
</dbReference>
<feature type="compositionally biased region" description="Polar residues" evidence="2">
    <location>
        <begin position="305"/>
        <end position="326"/>
    </location>
</feature>
<dbReference type="Pfam" id="PF00582">
    <property type="entry name" value="Usp"/>
    <property type="match status" value="1"/>
</dbReference>
<feature type="compositionally biased region" description="Pro residues" evidence="2">
    <location>
        <begin position="1"/>
        <end position="10"/>
    </location>
</feature>
<reference evidence="4 5" key="1">
    <citation type="submission" date="2014-04" db="EMBL/GenBank/DDBJ databases">
        <authorList>
            <consortium name="DOE Joint Genome Institute"/>
            <person name="Kuo A."/>
            <person name="Tarkka M."/>
            <person name="Buscot F."/>
            <person name="Kohler A."/>
            <person name="Nagy L.G."/>
            <person name="Floudas D."/>
            <person name="Copeland A."/>
            <person name="Barry K.W."/>
            <person name="Cichocki N."/>
            <person name="Veneault-Fourrey C."/>
            <person name="LaButti K."/>
            <person name="Lindquist E.A."/>
            <person name="Lipzen A."/>
            <person name="Lundell T."/>
            <person name="Morin E."/>
            <person name="Murat C."/>
            <person name="Sun H."/>
            <person name="Tunlid A."/>
            <person name="Henrissat B."/>
            <person name="Grigoriev I.V."/>
            <person name="Hibbett D.S."/>
            <person name="Martin F."/>
            <person name="Nordberg H.P."/>
            <person name="Cantor M.N."/>
            <person name="Hua S.X."/>
        </authorList>
    </citation>
    <scope>NUCLEOTIDE SEQUENCE [LARGE SCALE GENOMIC DNA]</scope>
    <source>
        <strain evidence="4 5">F 1598</strain>
    </source>
</reference>
<gene>
    <name evidence="4" type="ORF">PILCRDRAFT_819998</name>
</gene>
<evidence type="ECO:0000313" key="5">
    <source>
        <dbReference type="Proteomes" id="UP000054166"/>
    </source>
</evidence>
<name>A0A0C3FVZ0_PILCF</name>
<feature type="region of interest" description="Disordered" evidence="2">
    <location>
        <begin position="1"/>
        <end position="96"/>
    </location>
</feature>
<evidence type="ECO:0000259" key="3">
    <source>
        <dbReference type="Pfam" id="PF00582"/>
    </source>
</evidence>